<dbReference type="PANTHER" id="PTHR24287:SF1">
    <property type="entry name" value="P450, PUTATIVE (EUROFUNG)-RELATED"/>
    <property type="match status" value="1"/>
</dbReference>
<proteinExistence type="inferred from homology"/>
<evidence type="ECO:0000256" key="5">
    <source>
        <dbReference type="ARBA" id="ARBA00023002"/>
    </source>
</evidence>
<evidence type="ECO:0000256" key="4">
    <source>
        <dbReference type="ARBA" id="ARBA00022723"/>
    </source>
</evidence>
<keyword evidence="3 8" id="KW-0349">Heme</keyword>
<dbReference type="InterPro" id="IPR002403">
    <property type="entry name" value="Cyt_P450_E_grp-IV"/>
</dbReference>
<organism evidence="9 10">
    <name type="scientific">Clathrus columnatus</name>
    <dbReference type="NCBI Taxonomy" id="1419009"/>
    <lineage>
        <taxon>Eukaryota</taxon>
        <taxon>Fungi</taxon>
        <taxon>Dikarya</taxon>
        <taxon>Basidiomycota</taxon>
        <taxon>Agaricomycotina</taxon>
        <taxon>Agaricomycetes</taxon>
        <taxon>Phallomycetidae</taxon>
        <taxon>Phallales</taxon>
        <taxon>Clathraceae</taxon>
        <taxon>Clathrus</taxon>
    </lineage>
</organism>
<evidence type="ECO:0000256" key="3">
    <source>
        <dbReference type="ARBA" id="ARBA00022617"/>
    </source>
</evidence>
<dbReference type="Pfam" id="PF00067">
    <property type="entry name" value="p450"/>
    <property type="match status" value="1"/>
</dbReference>
<dbReference type="AlphaFoldDB" id="A0AAV5A2K9"/>
<keyword evidence="7" id="KW-0503">Monooxygenase</keyword>
<dbReference type="InterPro" id="IPR001128">
    <property type="entry name" value="Cyt_P450"/>
</dbReference>
<protein>
    <recommendedName>
        <fullName evidence="11">Cytochrome P450</fullName>
    </recommendedName>
</protein>
<sequence length="514" mass="58614">MNRLGARGFPSVRSSVPMAEILTAWQEQYGSTYSVEVLGDYGIVTFEPEYIKTILATNFDNFEKGPRFRKMFRSVLGNGVFNADGDIWKFHRAMTRPFFVRDRVTDFDIFDRHADIAINKMIERLSEGEPIDFQDVMSRLTLDSATEFLFGSCVHSLAAPLPYAHNSPRTTNVTSLHINDRFAKAFAEAQAEVTLRSRLGDLWPLRDIFGDQTRDSMAIINEYIDPILQEAIENKKPKSKGGDAQAEKLEGPETLLSHLVQETDDIDIIRDEVINIMLAGRDTTASTLTFILYCLSQHPDILATLRHEILTKIGLNRPTFDDLKECKYLRAVINETLRLYPPVPFNVRTSINSVTLNAKDGGKPYYVPANCSVSYSVFIMHRRKDLWGPDALEYDPNRFLDERVHKVYLTPNPFIFLPFNAVKTNDILQGPRICLGQQFAYNETSFVLVRLLQAFDTITLDVDAQPSDSKPSPEWKGRPGVPRDEKIWMKAHLTLYAYKGLWLRMRLANQAIQS</sequence>
<dbReference type="GO" id="GO:0004497">
    <property type="term" value="F:monooxygenase activity"/>
    <property type="evidence" value="ECO:0007669"/>
    <property type="project" value="UniProtKB-KW"/>
</dbReference>
<keyword evidence="5" id="KW-0560">Oxidoreductase</keyword>
<keyword evidence="10" id="KW-1185">Reference proteome</keyword>
<dbReference type="GO" id="GO:0005506">
    <property type="term" value="F:iron ion binding"/>
    <property type="evidence" value="ECO:0007669"/>
    <property type="project" value="InterPro"/>
</dbReference>
<dbReference type="GO" id="GO:0020037">
    <property type="term" value="F:heme binding"/>
    <property type="evidence" value="ECO:0007669"/>
    <property type="project" value="InterPro"/>
</dbReference>
<dbReference type="GO" id="GO:0016705">
    <property type="term" value="F:oxidoreductase activity, acting on paired donors, with incorporation or reduction of molecular oxygen"/>
    <property type="evidence" value="ECO:0007669"/>
    <property type="project" value="InterPro"/>
</dbReference>
<gene>
    <name evidence="9" type="ORF">Clacol_003116</name>
</gene>
<dbReference type="SUPFAM" id="SSF48264">
    <property type="entry name" value="Cytochrome P450"/>
    <property type="match status" value="1"/>
</dbReference>
<evidence type="ECO:0000256" key="6">
    <source>
        <dbReference type="ARBA" id="ARBA00023004"/>
    </source>
</evidence>
<evidence type="ECO:0000256" key="1">
    <source>
        <dbReference type="ARBA" id="ARBA00001971"/>
    </source>
</evidence>
<evidence type="ECO:0000256" key="7">
    <source>
        <dbReference type="ARBA" id="ARBA00023033"/>
    </source>
</evidence>
<keyword evidence="6 8" id="KW-0408">Iron</keyword>
<evidence type="ECO:0000313" key="10">
    <source>
        <dbReference type="Proteomes" id="UP001050691"/>
    </source>
</evidence>
<accession>A0AAV5A2K9</accession>
<comment type="caution">
    <text evidence="9">The sequence shown here is derived from an EMBL/GenBank/DDBJ whole genome shotgun (WGS) entry which is preliminary data.</text>
</comment>
<dbReference type="Gene3D" id="1.10.630.10">
    <property type="entry name" value="Cytochrome P450"/>
    <property type="match status" value="1"/>
</dbReference>
<dbReference type="Proteomes" id="UP001050691">
    <property type="component" value="Unassembled WGS sequence"/>
</dbReference>
<name>A0AAV5A2K9_9AGAM</name>
<dbReference type="PANTHER" id="PTHR24287">
    <property type="entry name" value="P450, PUTATIVE (EUROFUNG)-RELATED"/>
    <property type="match status" value="1"/>
</dbReference>
<dbReference type="PRINTS" id="PR00465">
    <property type="entry name" value="EP450IV"/>
</dbReference>
<comment type="cofactor">
    <cofactor evidence="1 8">
        <name>heme</name>
        <dbReference type="ChEBI" id="CHEBI:30413"/>
    </cofactor>
</comment>
<feature type="binding site" description="axial binding residue" evidence="8">
    <location>
        <position position="434"/>
    </location>
    <ligand>
        <name>heme</name>
        <dbReference type="ChEBI" id="CHEBI:30413"/>
    </ligand>
    <ligandPart>
        <name>Fe</name>
        <dbReference type="ChEBI" id="CHEBI:18248"/>
    </ligandPart>
</feature>
<evidence type="ECO:0000256" key="8">
    <source>
        <dbReference type="PIRSR" id="PIRSR602403-1"/>
    </source>
</evidence>
<evidence type="ECO:0008006" key="11">
    <source>
        <dbReference type="Google" id="ProtNLM"/>
    </source>
</evidence>
<dbReference type="InterPro" id="IPR036396">
    <property type="entry name" value="Cyt_P450_sf"/>
</dbReference>
<reference evidence="9" key="1">
    <citation type="submission" date="2021-10" db="EMBL/GenBank/DDBJ databases">
        <title>De novo Genome Assembly of Clathrus columnatus (Basidiomycota, Fungi) Using Illumina and Nanopore Sequence Data.</title>
        <authorList>
            <person name="Ogiso-Tanaka E."/>
            <person name="Itagaki H."/>
            <person name="Hosoya T."/>
            <person name="Hosaka K."/>
        </authorList>
    </citation>
    <scope>NUCLEOTIDE SEQUENCE</scope>
    <source>
        <strain evidence="9">MO-923</strain>
    </source>
</reference>
<comment type="similarity">
    <text evidence="2">Belongs to the cytochrome P450 family.</text>
</comment>
<dbReference type="EMBL" id="BPWL01000003">
    <property type="protein sequence ID" value="GJJ08896.1"/>
    <property type="molecule type" value="Genomic_DNA"/>
</dbReference>
<dbReference type="InterPro" id="IPR047146">
    <property type="entry name" value="Cyt_P450_E_CYP52_fungi"/>
</dbReference>
<evidence type="ECO:0000256" key="2">
    <source>
        <dbReference type="ARBA" id="ARBA00010617"/>
    </source>
</evidence>
<dbReference type="CDD" id="cd11063">
    <property type="entry name" value="CYP52"/>
    <property type="match status" value="1"/>
</dbReference>
<dbReference type="PRINTS" id="PR00385">
    <property type="entry name" value="P450"/>
</dbReference>
<keyword evidence="4 8" id="KW-0479">Metal-binding</keyword>
<evidence type="ECO:0000313" key="9">
    <source>
        <dbReference type="EMBL" id="GJJ08896.1"/>
    </source>
</evidence>